<dbReference type="PROSITE" id="PS51257">
    <property type="entry name" value="PROKAR_LIPOPROTEIN"/>
    <property type="match status" value="1"/>
</dbReference>
<evidence type="ECO:0000256" key="1">
    <source>
        <dbReference type="SAM" id="SignalP"/>
    </source>
</evidence>
<comment type="caution">
    <text evidence="2">The sequence shown here is derived from an EMBL/GenBank/DDBJ whole genome shotgun (WGS) entry which is preliminary data.</text>
</comment>
<dbReference type="EMBL" id="JBHTIV010000002">
    <property type="protein sequence ID" value="MFD0931097.1"/>
    <property type="molecule type" value="Genomic_DNA"/>
</dbReference>
<accession>A0ABW3GKH7</accession>
<keyword evidence="3" id="KW-1185">Reference proteome</keyword>
<reference evidence="3" key="1">
    <citation type="journal article" date="2019" name="Int. J. Syst. Evol. Microbiol.">
        <title>The Global Catalogue of Microorganisms (GCM) 10K type strain sequencing project: providing services to taxonomists for standard genome sequencing and annotation.</title>
        <authorList>
            <consortium name="The Broad Institute Genomics Platform"/>
            <consortium name="The Broad Institute Genome Sequencing Center for Infectious Disease"/>
            <person name="Wu L."/>
            <person name="Ma J."/>
        </authorList>
    </citation>
    <scope>NUCLEOTIDE SEQUENCE [LARGE SCALE GENOMIC DNA]</scope>
    <source>
        <strain evidence="3">CCUG 56752</strain>
    </source>
</reference>
<evidence type="ECO:0000313" key="2">
    <source>
        <dbReference type="EMBL" id="MFD0931097.1"/>
    </source>
</evidence>
<feature type="signal peptide" evidence="1">
    <location>
        <begin position="1"/>
        <end position="22"/>
    </location>
</feature>
<proteinExistence type="predicted"/>
<keyword evidence="1" id="KW-0732">Signal</keyword>
<feature type="chain" id="PRO_5047226483" evidence="1">
    <location>
        <begin position="23"/>
        <end position="219"/>
    </location>
</feature>
<evidence type="ECO:0000313" key="3">
    <source>
        <dbReference type="Proteomes" id="UP001597049"/>
    </source>
</evidence>
<name>A0ABW3GKH7_9FLAO</name>
<protein>
    <submittedName>
        <fullName evidence="2">Uncharacterized protein</fullName>
    </submittedName>
</protein>
<sequence>MKHSFFLVIVVLLFSCASNTVIDSKTNKRVKVYENKDFQFYYPPNWEFYEFNKQDKLDGILRLAHKKTIYDAFTFRDSLSGVTNKVIGNKSNEKFYKAYQDQIIDSTESKYSSSSVRIIKFPKDSVNTKNKSSYYYLEKDFEDGNKEGVSRVSDQLYIIKTRINRRTRENDYRYSTRVSKKYVHVLEDFYYVVDYSASEFLYTKYLKDAEVVLKSFELK</sequence>
<organism evidence="2 3">
    <name type="scientific">Psychroflexus salinarum</name>
    <dbReference type="NCBI Taxonomy" id="546024"/>
    <lineage>
        <taxon>Bacteria</taxon>
        <taxon>Pseudomonadati</taxon>
        <taxon>Bacteroidota</taxon>
        <taxon>Flavobacteriia</taxon>
        <taxon>Flavobacteriales</taxon>
        <taxon>Flavobacteriaceae</taxon>
        <taxon>Psychroflexus</taxon>
    </lineage>
</organism>
<gene>
    <name evidence="2" type="ORF">ACFQ0R_00650</name>
</gene>
<dbReference type="RefSeq" id="WP_379656436.1">
    <property type="nucleotide sequence ID" value="NZ_JBHTIV010000002.1"/>
</dbReference>
<dbReference type="Proteomes" id="UP001597049">
    <property type="component" value="Unassembled WGS sequence"/>
</dbReference>